<name>A0A0A1DS77_NOCSI</name>
<dbReference type="GO" id="GO:0004065">
    <property type="term" value="F:arylsulfatase activity"/>
    <property type="evidence" value="ECO:0007669"/>
    <property type="project" value="UniProtKB-EC"/>
</dbReference>
<evidence type="ECO:0000313" key="8">
    <source>
        <dbReference type="Proteomes" id="UP000030300"/>
    </source>
</evidence>
<evidence type="ECO:0000256" key="5">
    <source>
        <dbReference type="SAM" id="MobiDB-lite"/>
    </source>
</evidence>
<dbReference type="Gene3D" id="3.30.1120.10">
    <property type="match status" value="1"/>
</dbReference>
<dbReference type="SUPFAM" id="SSF53649">
    <property type="entry name" value="Alkaline phosphatase-like"/>
    <property type="match status" value="1"/>
</dbReference>
<dbReference type="PANTHER" id="PTHR42693">
    <property type="entry name" value="ARYLSULFATASE FAMILY MEMBER"/>
    <property type="match status" value="1"/>
</dbReference>
<dbReference type="Proteomes" id="UP000030300">
    <property type="component" value="Chromosome"/>
</dbReference>
<dbReference type="CDD" id="cd16025">
    <property type="entry name" value="PAS_like"/>
    <property type="match status" value="1"/>
</dbReference>
<dbReference type="InterPro" id="IPR050738">
    <property type="entry name" value="Sulfatase"/>
</dbReference>
<evidence type="ECO:0000256" key="2">
    <source>
        <dbReference type="ARBA" id="ARBA00022723"/>
    </source>
</evidence>
<dbReference type="HOGENOM" id="CLU_006332_11_0_11"/>
<gene>
    <name evidence="7" type="ORF">KR76_26535</name>
</gene>
<dbReference type="EC" id="3.1.6.1" evidence="7"/>
<keyword evidence="2" id="KW-0479">Metal-binding</keyword>
<dbReference type="EMBL" id="CP009896">
    <property type="protein sequence ID" value="AIY20209.2"/>
    <property type="molecule type" value="Genomic_DNA"/>
</dbReference>
<evidence type="ECO:0000256" key="3">
    <source>
        <dbReference type="ARBA" id="ARBA00022801"/>
    </source>
</evidence>
<keyword evidence="8" id="KW-1185">Reference proteome</keyword>
<feature type="region of interest" description="Disordered" evidence="5">
    <location>
        <begin position="602"/>
        <end position="622"/>
    </location>
</feature>
<dbReference type="PROSITE" id="PS00523">
    <property type="entry name" value="SULFATASE_1"/>
    <property type="match status" value="1"/>
</dbReference>
<dbReference type="PANTHER" id="PTHR42693:SF43">
    <property type="entry name" value="BLL2667 PROTEIN"/>
    <property type="match status" value="1"/>
</dbReference>
<keyword evidence="3 7" id="KW-0378">Hydrolase</keyword>
<evidence type="ECO:0000256" key="4">
    <source>
        <dbReference type="ARBA" id="ARBA00022837"/>
    </source>
</evidence>
<reference evidence="7 8" key="1">
    <citation type="journal article" date="2015" name="Genome Announc.">
        <title>Complete Genome Sequence of Steroid-Transforming Nocardioides simplex VKM Ac-2033D.</title>
        <authorList>
            <person name="Shtratnikova V.Y."/>
            <person name="Schelkunov M.I."/>
            <person name="Pekov Y.A."/>
            <person name="Fokina V.V."/>
            <person name="Logacheva M.D."/>
            <person name="Sokolov S.L."/>
            <person name="Bragin E.Y."/>
            <person name="Ashapkin V.V."/>
            <person name="Donova M.V."/>
        </authorList>
    </citation>
    <scope>NUCLEOTIDE SEQUENCE [LARGE SCALE GENOMIC DNA]</scope>
    <source>
        <strain evidence="7 8">VKM Ac-2033D</strain>
    </source>
</reference>
<protein>
    <submittedName>
        <fullName evidence="7">Sulfatase</fullName>
        <ecNumber evidence="7">3.1.6.1</ecNumber>
    </submittedName>
</protein>
<dbReference type="InterPro" id="IPR017850">
    <property type="entry name" value="Alkaline_phosphatase_core_sf"/>
</dbReference>
<dbReference type="STRING" id="2045.KR76_26535"/>
<dbReference type="InterPro" id="IPR024607">
    <property type="entry name" value="Sulfatase_CS"/>
</dbReference>
<evidence type="ECO:0000259" key="6">
    <source>
        <dbReference type="Pfam" id="PF00884"/>
    </source>
</evidence>
<accession>A0A0A1DS77</accession>
<dbReference type="InterPro" id="IPR000917">
    <property type="entry name" value="Sulfatase_N"/>
</dbReference>
<dbReference type="eggNOG" id="COG3119">
    <property type="taxonomic scope" value="Bacteria"/>
</dbReference>
<evidence type="ECO:0000313" key="7">
    <source>
        <dbReference type="EMBL" id="AIY20209.2"/>
    </source>
</evidence>
<proteinExistence type="inferred from homology"/>
<dbReference type="KEGG" id="psim:KR76_26535"/>
<keyword evidence="4" id="KW-0106">Calcium</keyword>
<dbReference type="GO" id="GO:0046872">
    <property type="term" value="F:metal ion binding"/>
    <property type="evidence" value="ECO:0007669"/>
    <property type="project" value="UniProtKB-KW"/>
</dbReference>
<dbReference type="AlphaFoldDB" id="A0A0A1DS77"/>
<evidence type="ECO:0000256" key="1">
    <source>
        <dbReference type="ARBA" id="ARBA00008779"/>
    </source>
</evidence>
<sequence length="797" mass="87307">MRQFPPDPLMNGDIVSDEHRLNLPFHRARADYDAEVDVRDQTGPLPGRERLLAPEGAPNVLVVLLDDMGFGAPSVFGGPCRTPVAEQLADDGLRYTRFHTTALCSPTRAALMTGRNHHAVGVGTVMEISTGAPGYDGLRPRDAGTLAQVLRGNGYSTGAFGKWHQTPPWEQTAAGPFDRWPTGEGFDRFYGFLGGEASQFEPTLVDGTTFVDPPRTAAEGYHLSEDLADRAIAWTGDVRTHAPDKPWFCYLAFGATHAPFQVPESWRDRYRGEFAHGWDRQREITLERQRALGVVPPDAELAPWTPGVPHWDEVSELERETGQRLMELYAAFAEHTDAQVGRVVDALRERGELDNTIVLYILGDNGASAEGGPAGTLNEGLHFNGIEESPERIARFLEERPGDLGGPDTYAHYPAGWAVAMDTPYQWTKQVASHYGGTRNGLVVHWPAGIRARGEVRHQWHHVNDVLPTLLDVAGVPVPETIDGVRQAPLDGVSFAYSFDQPEAAERHTTQYFEMFGNRGIYHEGWTAVAAHKAPWHPASVETPRFEDDRWELYDTTTDWTQARDLAAAEPERLAALQELFLAEARRNHVLPMDDKLARRFNASGSGRPAPPSSIVLGPTSGRLRDDAVPPVRNASHVVRARLAGGPGTSGVIVAQGGYFGGWSLYVKDGILTWAYSYAAIDWTHVRATSPLTEGTHDVEVAVAYDGGGLGRGATITLRVDGTDAGSGRLERSLPFMFSMDQTLDVGVDRGTPVTDDYGTRDGFRFTGRIERVEIVSGDDALTPSLEEQVSSVLVTQ</sequence>
<feature type="domain" description="Sulfatase N-terminal" evidence="6">
    <location>
        <begin position="58"/>
        <end position="476"/>
    </location>
</feature>
<organism evidence="7 8">
    <name type="scientific">Nocardioides simplex</name>
    <name type="common">Arthrobacter simplex</name>
    <dbReference type="NCBI Taxonomy" id="2045"/>
    <lineage>
        <taxon>Bacteria</taxon>
        <taxon>Bacillati</taxon>
        <taxon>Actinomycetota</taxon>
        <taxon>Actinomycetes</taxon>
        <taxon>Propionibacteriales</taxon>
        <taxon>Nocardioidaceae</taxon>
        <taxon>Pimelobacter</taxon>
    </lineage>
</organism>
<dbReference type="Gene3D" id="3.40.720.10">
    <property type="entry name" value="Alkaline Phosphatase, subunit A"/>
    <property type="match status" value="1"/>
</dbReference>
<dbReference type="Pfam" id="PF00884">
    <property type="entry name" value="Sulfatase"/>
    <property type="match status" value="1"/>
</dbReference>
<comment type="similarity">
    <text evidence="1">Belongs to the sulfatase family.</text>
</comment>